<dbReference type="Gene3D" id="2.10.260.10">
    <property type="match status" value="1"/>
</dbReference>
<reference evidence="2 3" key="1">
    <citation type="submission" date="2024-10" db="EMBL/GenBank/DDBJ databases">
        <title>The Natural Products Discovery Center: Release of the First 8490 Sequenced Strains for Exploring Actinobacteria Biosynthetic Diversity.</title>
        <authorList>
            <person name="Kalkreuter E."/>
            <person name="Kautsar S.A."/>
            <person name="Yang D."/>
            <person name="Bader C.D."/>
            <person name="Teijaro C.N."/>
            <person name="Fluegel L."/>
            <person name="Davis C.M."/>
            <person name="Simpson J.R."/>
            <person name="Lauterbach L."/>
            <person name="Steele A.D."/>
            <person name="Gui C."/>
            <person name="Meng S."/>
            <person name="Li G."/>
            <person name="Viehrig K."/>
            <person name="Ye F."/>
            <person name="Su P."/>
            <person name="Kiefer A.F."/>
            <person name="Nichols A."/>
            <person name="Cepeda A.J."/>
            <person name="Yan W."/>
            <person name="Fan B."/>
            <person name="Jiang Y."/>
            <person name="Adhikari A."/>
            <person name="Zheng C.-J."/>
            <person name="Schuster L."/>
            <person name="Cowan T.M."/>
            <person name="Smanski M.J."/>
            <person name="Chevrette M.G."/>
            <person name="De Carvalho L.P.S."/>
            <person name="Shen B."/>
        </authorList>
    </citation>
    <scope>NUCLEOTIDE SEQUENCE [LARGE SCALE GENOMIC DNA]</scope>
    <source>
        <strain evidence="2 3">NPDC087581</strain>
    </source>
</reference>
<keyword evidence="3" id="KW-1185">Reference proteome</keyword>
<protein>
    <submittedName>
        <fullName evidence="2">AbrB/MazE/SpoVT family DNA-binding domain-containing protein</fullName>
    </submittedName>
</protein>
<comment type="caution">
    <text evidence="2">The sequence shown here is derived from an EMBL/GenBank/DDBJ whole genome shotgun (WGS) entry which is preliminary data.</text>
</comment>
<dbReference type="InterPro" id="IPR007159">
    <property type="entry name" value="SpoVT-AbrB_dom"/>
</dbReference>
<dbReference type="Pfam" id="PF04014">
    <property type="entry name" value="MazE_antitoxin"/>
    <property type="match status" value="1"/>
</dbReference>
<gene>
    <name evidence="2" type="ORF">ACIOWJ_16395</name>
</gene>
<name>A0ABW8E4X5_9PSED</name>
<dbReference type="SUPFAM" id="SSF89447">
    <property type="entry name" value="AbrB/MazE/MraZ-like"/>
    <property type="match status" value="1"/>
</dbReference>
<evidence type="ECO:0000313" key="2">
    <source>
        <dbReference type="EMBL" id="MFJ2679659.1"/>
    </source>
</evidence>
<organism evidence="2 3">
    <name type="scientific">Pseudomonas sivasensis</name>
    <dbReference type="NCBI Taxonomy" id="1880678"/>
    <lineage>
        <taxon>Bacteria</taxon>
        <taxon>Pseudomonadati</taxon>
        <taxon>Pseudomonadota</taxon>
        <taxon>Gammaproteobacteria</taxon>
        <taxon>Pseudomonadales</taxon>
        <taxon>Pseudomonadaceae</taxon>
        <taxon>Pseudomonas</taxon>
    </lineage>
</organism>
<dbReference type="RefSeq" id="WP_017734290.1">
    <property type="nucleotide sequence ID" value="NZ_JBIUWZ010000023.1"/>
</dbReference>
<sequence length="124" mass="13237">MAAFAFWKMLMGNGADQSVCCSTSGEAENRPKADGSDYHASTGLGIASIMNRSYQDQLVENIMIEAQRWNVKCQNPTDGSGDVIVDLPADLLVSMGLSIGDELTIEVVDGAIVLTPKSKDQTIP</sequence>
<evidence type="ECO:0000259" key="1">
    <source>
        <dbReference type="Pfam" id="PF04014"/>
    </source>
</evidence>
<keyword evidence="2" id="KW-0238">DNA-binding</keyword>
<dbReference type="Proteomes" id="UP001617213">
    <property type="component" value="Unassembled WGS sequence"/>
</dbReference>
<dbReference type="EMBL" id="JBIUWZ010000023">
    <property type="protein sequence ID" value="MFJ2679659.1"/>
    <property type="molecule type" value="Genomic_DNA"/>
</dbReference>
<proteinExistence type="predicted"/>
<dbReference type="GO" id="GO:0003677">
    <property type="term" value="F:DNA binding"/>
    <property type="evidence" value="ECO:0007669"/>
    <property type="project" value="UniProtKB-KW"/>
</dbReference>
<feature type="domain" description="SpoVT-AbrB" evidence="1">
    <location>
        <begin position="87"/>
        <end position="121"/>
    </location>
</feature>
<dbReference type="InterPro" id="IPR037914">
    <property type="entry name" value="SpoVT-AbrB_sf"/>
</dbReference>
<evidence type="ECO:0000313" key="3">
    <source>
        <dbReference type="Proteomes" id="UP001617213"/>
    </source>
</evidence>
<accession>A0ABW8E4X5</accession>